<comment type="caution">
    <text evidence="1">The sequence shown here is derived from an EMBL/GenBank/DDBJ whole genome shotgun (WGS) entry which is preliminary data.</text>
</comment>
<gene>
    <name evidence="1" type="ORF">Plil01_001081400</name>
</gene>
<dbReference type="Proteomes" id="UP001165083">
    <property type="component" value="Unassembled WGS sequence"/>
</dbReference>
<evidence type="ECO:0000313" key="1">
    <source>
        <dbReference type="EMBL" id="GMF26051.1"/>
    </source>
</evidence>
<evidence type="ECO:0000313" key="2">
    <source>
        <dbReference type="Proteomes" id="UP001165083"/>
    </source>
</evidence>
<dbReference type="EMBL" id="BSXW01000583">
    <property type="protein sequence ID" value="GMF26051.1"/>
    <property type="molecule type" value="Genomic_DNA"/>
</dbReference>
<proteinExistence type="predicted"/>
<name>A0A9W6U4B6_9STRA</name>
<dbReference type="AlphaFoldDB" id="A0A9W6U4B6"/>
<protein>
    <submittedName>
        <fullName evidence="1">Unnamed protein product</fullName>
    </submittedName>
</protein>
<keyword evidence="2" id="KW-1185">Reference proteome</keyword>
<sequence>MPLNQFIKLINLQQSRTFRYNQDDIPRPERFSVADAQTRPQELRLGAEAQVPDPEVVVLWSGAEARIPDSRRWSHIWFTMAVLRSQPVISEVDGFNDAQTWRCDPRTCLL</sequence>
<organism evidence="1 2">
    <name type="scientific">Phytophthora lilii</name>
    <dbReference type="NCBI Taxonomy" id="2077276"/>
    <lineage>
        <taxon>Eukaryota</taxon>
        <taxon>Sar</taxon>
        <taxon>Stramenopiles</taxon>
        <taxon>Oomycota</taxon>
        <taxon>Peronosporomycetes</taxon>
        <taxon>Peronosporales</taxon>
        <taxon>Peronosporaceae</taxon>
        <taxon>Phytophthora</taxon>
    </lineage>
</organism>
<accession>A0A9W6U4B6</accession>
<reference evidence="1" key="1">
    <citation type="submission" date="2023-04" db="EMBL/GenBank/DDBJ databases">
        <title>Phytophthora lilii NBRC 32176.</title>
        <authorList>
            <person name="Ichikawa N."/>
            <person name="Sato H."/>
            <person name="Tonouchi N."/>
        </authorList>
    </citation>
    <scope>NUCLEOTIDE SEQUENCE</scope>
    <source>
        <strain evidence="1">NBRC 32176</strain>
    </source>
</reference>